<dbReference type="InterPro" id="IPR036388">
    <property type="entry name" value="WH-like_DNA-bd_sf"/>
</dbReference>
<dbReference type="Pfam" id="PF01527">
    <property type="entry name" value="HTH_Tnp_1"/>
    <property type="match status" value="1"/>
</dbReference>
<dbReference type="KEGG" id="mrs:Murru_0752"/>
<dbReference type="AlphaFoldDB" id="G2PK44"/>
<protein>
    <submittedName>
        <fullName evidence="3">Transposase IS3/IS911 family protein</fullName>
    </submittedName>
</protein>
<dbReference type="HOGENOM" id="CLU_027402_36_0_10"/>
<reference evidence="4" key="1">
    <citation type="submission" date="2011-08" db="EMBL/GenBank/DDBJ databases">
        <title>The complete genome of Muricauda ruestringensis DSM 13258.</title>
        <authorList>
            <person name="Lucas S."/>
            <person name="Han J."/>
            <person name="Lapidus A."/>
            <person name="Bruce D."/>
            <person name="Goodwin L."/>
            <person name="Pitluck S."/>
            <person name="Peters L."/>
            <person name="Kyrpides N."/>
            <person name="Mavromatis K."/>
            <person name="Ivanova N."/>
            <person name="Ovchinnikova G."/>
            <person name="Teshima H."/>
            <person name="Detter J.C."/>
            <person name="Tapia R."/>
            <person name="Han C."/>
            <person name="Land M."/>
            <person name="Hauser L."/>
            <person name="Markowitz V."/>
            <person name="Cheng J.-F."/>
            <person name="Hugenholtz P."/>
            <person name="Woyke T."/>
            <person name="Wu D."/>
            <person name="Spring S."/>
            <person name="Schroeder M."/>
            <person name="Brambilla E."/>
            <person name="Klenk H.-P."/>
            <person name="Eisen J.A."/>
        </authorList>
    </citation>
    <scope>NUCLEOTIDE SEQUENCE [LARGE SCALE GENOMIC DNA]</scope>
    <source>
        <strain evidence="4">DSM 13258 / LMG 19739 / B1</strain>
    </source>
</reference>
<proteinExistence type="predicted"/>
<evidence type="ECO:0000313" key="3">
    <source>
        <dbReference type="EMBL" id="AEM72029.1"/>
    </source>
</evidence>
<dbReference type="PANTHER" id="PTHR33609">
    <property type="entry name" value="LOW CALCIUM RESPONSE LOCUS PROTEIN S"/>
    <property type="match status" value="1"/>
</dbReference>
<dbReference type="KEGG" id="mrs:Murru_3007"/>
<keyword evidence="4" id="KW-1185">Reference proteome</keyword>
<feature type="coiled-coil region" evidence="1">
    <location>
        <begin position="76"/>
        <end position="110"/>
    </location>
</feature>
<reference evidence="3 4" key="2">
    <citation type="journal article" date="2012" name="Stand. Genomic Sci.">
        <title>Complete genome sequence of the facultatively anaerobic, appendaged bacterium Muricauda ruestringensis type strain (B1(T)).</title>
        <authorList>
            <person name="Huntemann M."/>
            <person name="Teshima H."/>
            <person name="Lapidus A."/>
            <person name="Nolan M."/>
            <person name="Lucas S."/>
            <person name="Hammon N."/>
            <person name="Deshpande S."/>
            <person name="Cheng J.F."/>
            <person name="Tapia R."/>
            <person name="Goodwin L.A."/>
            <person name="Pitluck S."/>
            <person name="Liolios K."/>
            <person name="Pagani I."/>
            <person name="Ivanova N."/>
            <person name="Mavromatis K."/>
            <person name="Mikhailova N."/>
            <person name="Pati A."/>
            <person name="Chen A."/>
            <person name="Palaniappan K."/>
            <person name="Land M."/>
            <person name="Hauser L."/>
            <person name="Pan C."/>
            <person name="Brambilla E.M."/>
            <person name="Rohde M."/>
            <person name="Spring S."/>
            <person name="Goker M."/>
            <person name="Detter J.C."/>
            <person name="Bristow J."/>
            <person name="Eisen J.A."/>
            <person name="Markowitz V."/>
            <person name="Hugenholtz P."/>
            <person name="Kyrpides N.C."/>
            <person name="Klenk H.P."/>
            <person name="Woyke T."/>
        </authorList>
    </citation>
    <scope>NUCLEOTIDE SEQUENCE [LARGE SCALE GENOMIC DNA]</scope>
    <source>
        <strain evidence="3">DSM 13258</strain>
        <strain evidence="4">DSM 13258 / LMG 19739 / B1</strain>
    </source>
</reference>
<organism evidence="3 4">
    <name type="scientific">Allomuricauda ruestringensis (strain DSM 13258 / CIP 107369 / LMG 19739 / B1)</name>
    <name type="common">Muricauda ruestringensis</name>
    <dbReference type="NCBI Taxonomy" id="886377"/>
    <lineage>
        <taxon>Bacteria</taxon>
        <taxon>Pseudomonadati</taxon>
        <taxon>Bacteroidota</taxon>
        <taxon>Flavobacteriia</taxon>
        <taxon>Flavobacteriales</taxon>
        <taxon>Flavobacteriaceae</taxon>
        <taxon>Flagellimonas</taxon>
    </lineage>
</organism>
<evidence type="ECO:0000256" key="1">
    <source>
        <dbReference type="SAM" id="Coils"/>
    </source>
</evidence>
<dbReference type="GO" id="GO:0004803">
    <property type="term" value="F:transposase activity"/>
    <property type="evidence" value="ECO:0007669"/>
    <property type="project" value="InterPro"/>
</dbReference>
<dbReference type="Proteomes" id="UP000008908">
    <property type="component" value="Chromosome"/>
</dbReference>
<dbReference type="eggNOG" id="COG2963">
    <property type="taxonomic scope" value="Bacteria"/>
</dbReference>
<keyword evidence="1" id="KW-0175">Coiled coil</keyword>
<evidence type="ECO:0000313" key="4">
    <source>
        <dbReference type="Proteomes" id="UP000008908"/>
    </source>
</evidence>
<gene>
    <name evidence="2" type="ordered locus">Murru_0752</name>
    <name evidence="3" type="ordered locus">Murru_3007</name>
</gene>
<dbReference type="GO" id="GO:0006313">
    <property type="term" value="P:DNA transposition"/>
    <property type="evidence" value="ECO:0007669"/>
    <property type="project" value="InterPro"/>
</dbReference>
<dbReference type="GO" id="GO:0043565">
    <property type="term" value="F:sequence-specific DNA binding"/>
    <property type="evidence" value="ECO:0007669"/>
    <property type="project" value="InterPro"/>
</dbReference>
<sequence>MTKKKNTESIVKDIKRKTRRKFSAEEKIRIVLEGLKGEESASGICRREGIAPALYYRWSRDFLEAGKKRLMGDTMREANTSEVKELRGENSELKETVAELLLQNRVLKKSTNGLG</sequence>
<dbReference type="EMBL" id="CP002999">
    <property type="protein sequence ID" value="AEM69801.1"/>
    <property type="molecule type" value="Genomic_DNA"/>
</dbReference>
<name>G2PK44_ALLRU</name>
<evidence type="ECO:0000313" key="2">
    <source>
        <dbReference type="EMBL" id="AEM69801.1"/>
    </source>
</evidence>
<dbReference type="SUPFAM" id="SSF48295">
    <property type="entry name" value="TrpR-like"/>
    <property type="match status" value="1"/>
</dbReference>
<dbReference type="InterPro" id="IPR002514">
    <property type="entry name" value="Transposase_8"/>
</dbReference>
<dbReference type="STRING" id="886377.Murru_0752"/>
<dbReference type="EMBL" id="CP002999">
    <property type="protein sequence ID" value="AEM72029.1"/>
    <property type="molecule type" value="Genomic_DNA"/>
</dbReference>
<dbReference type="Gene3D" id="1.10.10.10">
    <property type="entry name" value="Winged helix-like DNA-binding domain superfamily/Winged helix DNA-binding domain"/>
    <property type="match status" value="1"/>
</dbReference>
<accession>G2PK44</accession>
<dbReference type="PANTHER" id="PTHR33609:SF1">
    <property type="entry name" value="TRANSPOSASE"/>
    <property type="match status" value="1"/>
</dbReference>
<dbReference type="InterPro" id="IPR010921">
    <property type="entry name" value="Trp_repressor/repl_initiator"/>
</dbReference>
<dbReference type="InterPro" id="IPR052546">
    <property type="entry name" value="Transposase_8_domain"/>
</dbReference>